<organism evidence="1 2">
    <name type="scientific">candidate division WWE3 bacterium CG08_land_8_20_14_0_20_43_13</name>
    <dbReference type="NCBI Taxonomy" id="1975087"/>
    <lineage>
        <taxon>Bacteria</taxon>
        <taxon>Katanobacteria</taxon>
    </lineage>
</organism>
<protein>
    <recommendedName>
        <fullName evidence="3">NTP pyrophosphohydrolase MazG putative catalytic core domain-containing protein</fullName>
    </recommendedName>
</protein>
<dbReference type="Gene3D" id="1.10.287.1080">
    <property type="entry name" value="MazG-like"/>
    <property type="match status" value="1"/>
</dbReference>
<dbReference type="SUPFAM" id="SSF101386">
    <property type="entry name" value="all-alpha NTP pyrophosphatases"/>
    <property type="match status" value="1"/>
</dbReference>
<sequence>MLLWPAILKLLPVGRQVSERWLSLVDLLFINKKIEFDLGLVAWQVMMYNYTMDFEELIKITRELYAKYAESDKKRLGKEWDRGEYAKALAADVGALIKLTMVADGLRDVENLDEKMKHEFGDCLLALVIIADKYGVDIEQACKDTAKELHNRASLNELAKSHSL</sequence>
<gene>
    <name evidence="1" type="ORF">COT52_00150</name>
</gene>
<reference evidence="2" key="1">
    <citation type="submission" date="2017-09" db="EMBL/GenBank/DDBJ databases">
        <title>Depth-based differentiation of microbial function through sediment-hosted aquifers and enrichment of novel symbionts in the deep terrestrial subsurface.</title>
        <authorList>
            <person name="Probst A.J."/>
            <person name="Ladd B."/>
            <person name="Jarett J.K."/>
            <person name="Geller-Mcgrath D.E."/>
            <person name="Sieber C.M.K."/>
            <person name="Emerson J.B."/>
            <person name="Anantharaman K."/>
            <person name="Thomas B.C."/>
            <person name="Malmstrom R."/>
            <person name="Stieglmeier M."/>
            <person name="Klingl A."/>
            <person name="Woyke T."/>
            <person name="Ryan C.M."/>
            <person name="Banfield J.F."/>
        </authorList>
    </citation>
    <scope>NUCLEOTIDE SEQUENCE [LARGE SCALE GENOMIC DNA]</scope>
</reference>
<accession>A0A2H0X870</accession>
<evidence type="ECO:0008006" key="3">
    <source>
        <dbReference type="Google" id="ProtNLM"/>
    </source>
</evidence>
<name>A0A2H0X870_UNCKA</name>
<dbReference type="Proteomes" id="UP000231414">
    <property type="component" value="Unassembled WGS sequence"/>
</dbReference>
<proteinExistence type="predicted"/>
<evidence type="ECO:0000313" key="1">
    <source>
        <dbReference type="EMBL" id="PIS21130.1"/>
    </source>
</evidence>
<evidence type="ECO:0000313" key="2">
    <source>
        <dbReference type="Proteomes" id="UP000231414"/>
    </source>
</evidence>
<comment type="caution">
    <text evidence="1">The sequence shown here is derived from an EMBL/GenBank/DDBJ whole genome shotgun (WGS) entry which is preliminary data.</text>
</comment>
<dbReference type="AlphaFoldDB" id="A0A2H0X870"/>
<dbReference type="EMBL" id="PEYW01000003">
    <property type="protein sequence ID" value="PIS21130.1"/>
    <property type="molecule type" value="Genomic_DNA"/>
</dbReference>